<dbReference type="Gene3D" id="1.20.1600.10">
    <property type="entry name" value="Outer membrane efflux proteins (OEP)"/>
    <property type="match status" value="1"/>
</dbReference>
<organism evidence="8 9">
    <name type="scientific">Posidoniimonas corsicana</name>
    <dbReference type="NCBI Taxonomy" id="1938618"/>
    <lineage>
        <taxon>Bacteria</taxon>
        <taxon>Pseudomonadati</taxon>
        <taxon>Planctomycetota</taxon>
        <taxon>Planctomycetia</taxon>
        <taxon>Pirellulales</taxon>
        <taxon>Lacipirellulaceae</taxon>
        <taxon>Posidoniimonas</taxon>
    </lineage>
</organism>
<evidence type="ECO:0000256" key="5">
    <source>
        <dbReference type="ARBA" id="ARBA00023237"/>
    </source>
</evidence>
<proteinExistence type="predicted"/>
<evidence type="ECO:0000313" key="8">
    <source>
        <dbReference type="EMBL" id="TWT37327.1"/>
    </source>
</evidence>
<evidence type="ECO:0000256" key="6">
    <source>
        <dbReference type="SAM" id="MobiDB-lite"/>
    </source>
</evidence>
<dbReference type="GO" id="GO:0015288">
    <property type="term" value="F:porin activity"/>
    <property type="evidence" value="ECO:0007669"/>
    <property type="project" value="TreeGrafter"/>
</dbReference>
<dbReference type="PANTHER" id="PTHR30026">
    <property type="entry name" value="OUTER MEMBRANE PROTEIN TOLC"/>
    <property type="match status" value="1"/>
</dbReference>
<evidence type="ECO:0000256" key="3">
    <source>
        <dbReference type="ARBA" id="ARBA00022692"/>
    </source>
</evidence>
<evidence type="ECO:0000256" key="4">
    <source>
        <dbReference type="ARBA" id="ARBA00023136"/>
    </source>
</evidence>
<comment type="subcellular location">
    <subcellularLocation>
        <location evidence="1">Cell outer membrane</location>
    </subcellularLocation>
</comment>
<dbReference type="GO" id="GO:0015562">
    <property type="term" value="F:efflux transmembrane transporter activity"/>
    <property type="evidence" value="ECO:0007669"/>
    <property type="project" value="InterPro"/>
</dbReference>
<keyword evidence="7" id="KW-0732">Signal</keyword>
<keyword evidence="4" id="KW-0472">Membrane</keyword>
<accession>A0A5C5VH77</accession>
<feature type="signal peptide" evidence="7">
    <location>
        <begin position="1"/>
        <end position="19"/>
    </location>
</feature>
<dbReference type="RefSeq" id="WP_146564670.1">
    <property type="nucleotide sequence ID" value="NZ_SIHJ01000001.1"/>
</dbReference>
<gene>
    <name evidence="8" type="ORF">KOR34_22750</name>
</gene>
<keyword evidence="5" id="KW-0998">Cell outer membrane</keyword>
<sequence length="762" mass="84170" precursor="true">MHRHTRAFWSLILCGATLAAGCRPTQPFYFMEDGDLSHYLDVATDIEYPDVEEPSLDEVTGALPPLTLKNTDQYEMWDLTLEEATRITLCNSQVMRQIGGAAIVGAQVAQNTPESISRTLVSSVAVTTTYDPALRETTTGSSFASAFSGTGVEAALSEFDAQLDMTTSWQKNDRPQNLGGVAAIFQSPIFQQDLGTSQTQISKLAADGTQFAIRNNSTYNTNSNFIAQTAQPSIWETNFEAFFSRPLLQGAGAQYNRIAGPHTSDQYAANITNAFDGVVLARINTDQTLADFEGGVRNLMRDVEQSYWQLYFTYRDLEARKMGRDSALETWKKVSALYKEGAEGGSADREAQSRAQYFQFKAAVEQGLTDLYRSEARLRYVMGLSMSDGRLIRPADEPTTAQVSFDWSSIHGESQVRRVEIRKQKWEIKKRELELIAARNHLLPRLDAFGTYRWLGAGDNLIGSGNAPAPFANGSNAFNTLTGGDFQEWEVGARFSLPIGFRRQLSTVRHHQLALARDRAILQDLELEISHQLGDSVRDVDLNYQLTQTNFNRRVAAEREVEAVQAVFDAGRITLDLLLDAQRRRAEAESAYYRSLTDYNLSVVEVHYRKGSLLDYNGVYLAEGPWPGKAYFDAMRRARQRDASMYLDYGFTRPNVFSRGPHAQTGADRGSAGGGGVIYEGTPTPAAPVYEGEPVQLPHPAMGAQTEVDDQLRHVNYEAGQAAAPRVLPGVEQAGGATSFPGGYERQADYTTPQAAANAAGW</sequence>
<keyword evidence="2" id="KW-1134">Transmembrane beta strand</keyword>
<feature type="region of interest" description="Disordered" evidence="6">
    <location>
        <begin position="658"/>
        <end position="700"/>
    </location>
</feature>
<evidence type="ECO:0000256" key="7">
    <source>
        <dbReference type="SAM" id="SignalP"/>
    </source>
</evidence>
<dbReference type="EMBL" id="SIHJ01000001">
    <property type="protein sequence ID" value="TWT37327.1"/>
    <property type="molecule type" value="Genomic_DNA"/>
</dbReference>
<dbReference type="PANTHER" id="PTHR30026:SF23">
    <property type="entry name" value="TO APRF-PUTATIVE OUTER MEMBRANE EFFLUX PROTEIN OR SECRETED ALKALINE PHOSPHATASE-RELATED"/>
    <property type="match status" value="1"/>
</dbReference>
<protein>
    <submittedName>
        <fullName evidence="8">Outer membrane efflux protein</fullName>
    </submittedName>
</protein>
<evidence type="ECO:0000256" key="2">
    <source>
        <dbReference type="ARBA" id="ARBA00022452"/>
    </source>
</evidence>
<evidence type="ECO:0000313" key="9">
    <source>
        <dbReference type="Proteomes" id="UP000316714"/>
    </source>
</evidence>
<dbReference type="OrthoDB" id="229865at2"/>
<comment type="caution">
    <text evidence="8">The sequence shown here is derived from an EMBL/GenBank/DDBJ whole genome shotgun (WGS) entry which is preliminary data.</text>
</comment>
<keyword evidence="9" id="KW-1185">Reference proteome</keyword>
<dbReference type="GO" id="GO:1990281">
    <property type="term" value="C:efflux pump complex"/>
    <property type="evidence" value="ECO:0007669"/>
    <property type="project" value="TreeGrafter"/>
</dbReference>
<dbReference type="InterPro" id="IPR051906">
    <property type="entry name" value="TolC-like"/>
</dbReference>
<dbReference type="AlphaFoldDB" id="A0A5C5VH77"/>
<reference evidence="8 9" key="1">
    <citation type="submission" date="2019-02" db="EMBL/GenBank/DDBJ databases">
        <title>Deep-cultivation of Planctomycetes and their phenomic and genomic characterization uncovers novel biology.</title>
        <authorList>
            <person name="Wiegand S."/>
            <person name="Jogler M."/>
            <person name="Boedeker C."/>
            <person name="Pinto D."/>
            <person name="Vollmers J."/>
            <person name="Rivas-Marin E."/>
            <person name="Kohn T."/>
            <person name="Peeters S.H."/>
            <person name="Heuer A."/>
            <person name="Rast P."/>
            <person name="Oberbeckmann S."/>
            <person name="Bunk B."/>
            <person name="Jeske O."/>
            <person name="Meyerdierks A."/>
            <person name="Storesund J.E."/>
            <person name="Kallscheuer N."/>
            <person name="Luecker S."/>
            <person name="Lage O.M."/>
            <person name="Pohl T."/>
            <person name="Merkel B.J."/>
            <person name="Hornburger P."/>
            <person name="Mueller R.-W."/>
            <person name="Bruemmer F."/>
            <person name="Labrenz M."/>
            <person name="Spormann A.M."/>
            <person name="Op Den Camp H."/>
            <person name="Overmann J."/>
            <person name="Amann R."/>
            <person name="Jetten M.S.M."/>
            <person name="Mascher T."/>
            <person name="Medema M.H."/>
            <person name="Devos D.P."/>
            <person name="Kaster A.-K."/>
            <person name="Ovreas L."/>
            <person name="Rohde M."/>
            <person name="Galperin M.Y."/>
            <person name="Jogler C."/>
        </authorList>
    </citation>
    <scope>NUCLEOTIDE SEQUENCE [LARGE SCALE GENOMIC DNA]</scope>
    <source>
        <strain evidence="8 9">KOR34</strain>
    </source>
</reference>
<name>A0A5C5VH77_9BACT</name>
<feature type="chain" id="PRO_5022948780" evidence="7">
    <location>
        <begin position="20"/>
        <end position="762"/>
    </location>
</feature>
<dbReference type="GO" id="GO:0009279">
    <property type="term" value="C:cell outer membrane"/>
    <property type="evidence" value="ECO:0007669"/>
    <property type="project" value="UniProtKB-SubCell"/>
</dbReference>
<dbReference type="Proteomes" id="UP000316714">
    <property type="component" value="Unassembled WGS sequence"/>
</dbReference>
<dbReference type="PROSITE" id="PS51257">
    <property type="entry name" value="PROKAR_LIPOPROTEIN"/>
    <property type="match status" value="1"/>
</dbReference>
<keyword evidence="3" id="KW-0812">Transmembrane</keyword>
<evidence type="ECO:0000256" key="1">
    <source>
        <dbReference type="ARBA" id="ARBA00004442"/>
    </source>
</evidence>
<dbReference type="SUPFAM" id="SSF56954">
    <property type="entry name" value="Outer membrane efflux proteins (OEP)"/>
    <property type="match status" value="1"/>
</dbReference>